<dbReference type="Proteomes" id="UP000815677">
    <property type="component" value="Unassembled WGS sequence"/>
</dbReference>
<gene>
    <name evidence="2" type="ORF">MCHLO_02680</name>
</gene>
<proteinExistence type="predicted"/>
<feature type="region of interest" description="Disordered" evidence="1">
    <location>
        <begin position="164"/>
        <end position="226"/>
    </location>
</feature>
<keyword evidence="3" id="KW-1185">Reference proteome</keyword>
<sequence>MPRRKTPSYIELWDPKVARVERDRQIWKDPVFAKTLLPLHMQTATTAVREAAVIYRGLCLIRTFWSTFTLATGLDFTQRLPLSQVRPVIHAFIDYQLLRYSACFGKEPTASEDADVLRRLIEIRGFFIKFLMPLETSSTQMSIFEQVTAPYGFNYNFGRQVTPGSASESSSGMDVDTDWETDTDSDGSWYEDEDEDEEGDPATNGGMDIDSDESDMECGSASDASDSVGGDVDLLKMHANFRNLFCRLLDAVKAVRDDGVKLRRLPPAVFTSNIWRKKLKESGFGRTLYDFCQDGNLIEFKYN</sequence>
<dbReference type="EMBL" id="DF840717">
    <property type="protein sequence ID" value="GAT45087.1"/>
    <property type="molecule type" value="Genomic_DNA"/>
</dbReference>
<name>A0ABQ0L275_MYCCL</name>
<evidence type="ECO:0000313" key="2">
    <source>
        <dbReference type="EMBL" id="GAT45087.1"/>
    </source>
</evidence>
<organism evidence="2 3">
    <name type="scientific">Mycena chlorophos</name>
    <name type="common">Agaric fungus</name>
    <name type="synonym">Agaricus chlorophos</name>
    <dbReference type="NCBI Taxonomy" id="658473"/>
    <lineage>
        <taxon>Eukaryota</taxon>
        <taxon>Fungi</taxon>
        <taxon>Dikarya</taxon>
        <taxon>Basidiomycota</taxon>
        <taxon>Agaricomycotina</taxon>
        <taxon>Agaricomycetes</taxon>
        <taxon>Agaricomycetidae</taxon>
        <taxon>Agaricales</taxon>
        <taxon>Marasmiineae</taxon>
        <taxon>Mycenaceae</taxon>
        <taxon>Mycena</taxon>
    </lineage>
</organism>
<reference evidence="2" key="1">
    <citation type="submission" date="2014-09" db="EMBL/GenBank/DDBJ databases">
        <title>Genome sequence of the luminous mushroom Mycena chlorophos for searching fungal bioluminescence genes.</title>
        <authorList>
            <person name="Tanaka Y."/>
            <person name="Kasuga D."/>
            <person name="Oba Y."/>
            <person name="Hase S."/>
            <person name="Sato K."/>
            <person name="Oba Y."/>
            <person name="Sakakibara Y."/>
        </authorList>
    </citation>
    <scope>NUCLEOTIDE SEQUENCE</scope>
</reference>
<evidence type="ECO:0000313" key="3">
    <source>
        <dbReference type="Proteomes" id="UP000815677"/>
    </source>
</evidence>
<feature type="compositionally biased region" description="Acidic residues" evidence="1">
    <location>
        <begin position="175"/>
        <end position="200"/>
    </location>
</feature>
<protein>
    <submittedName>
        <fullName evidence="2">Uncharacterized protein</fullName>
    </submittedName>
</protein>
<accession>A0ABQ0L275</accession>
<evidence type="ECO:0000256" key="1">
    <source>
        <dbReference type="SAM" id="MobiDB-lite"/>
    </source>
</evidence>